<evidence type="ECO:0000313" key="2">
    <source>
        <dbReference type="EMBL" id="KEZ86733.1"/>
    </source>
</evidence>
<dbReference type="Proteomes" id="UP000028542">
    <property type="component" value="Unassembled WGS sequence"/>
</dbReference>
<comment type="caution">
    <text evidence="2">The sequence shown here is derived from an EMBL/GenBank/DDBJ whole genome shotgun (WGS) entry which is preliminary data.</text>
</comment>
<reference evidence="2 3" key="1">
    <citation type="submission" date="2014-07" db="EMBL/GenBank/DDBJ databases">
        <title>Draft genome of Clostridium sulfidigenes 113A isolated from sediments associated with methane hydrate from Krishna Godavari basin.</title>
        <authorList>
            <person name="Honkalas V.S."/>
            <person name="Dabir A.P."/>
            <person name="Arora P."/>
            <person name="Dhakephalkar P.K."/>
        </authorList>
    </citation>
    <scope>NUCLEOTIDE SEQUENCE [LARGE SCALE GENOMIC DNA]</scope>
    <source>
        <strain evidence="2 3">113A</strain>
    </source>
</reference>
<keyword evidence="3" id="KW-1185">Reference proteome</keyword>
<dbReference type="InterPro" id="IPR036457">
    <property type="entry name" value="PPM-type-like_dom_sf"/>
</dbReference>
<gene>
    <name evidence="2" type="ORF">IO99_08450</name>
</gene>
<dbReference type="EMBL" id="JPMD01000018">
    <property type="protein sequence ID" value="KEZ86733.1"/>
    <property type="molecule type" value="Genomic_DNA"/>
</dbReference>
<dbReference type="InterPro" id="IPR039248">
    <property type="entry name" value="Ptase_RsbX"/>
</dbReference>
<dbReference type="InterPro" id="IPR001932">
    <property type="entry name" value="PPM-type_phosphatase-like_dom"/>
</dbReference>
<proteinExistence type="predicted"/>
<dbReference type="RefSeq" id="WP_035132243.1">
    <property type="nucleotide sequence ID" value="NZ_JPMD01000018.1"/>
</dbReference>
<protein>
    <submittedName>
        <fullName evidence="2">Serine/threonine protein phosphatase</fullName>
    </submittedName>
</protein>
<dbReference type="Gene3D" id="3.60.40.10">
    <property type="entry name" value="PPM-type phosphatase domain"/>
    <property type="match status" value="1"/>
</dbReference>
<sequence>MRKYYLDVANMSMNKHGEELCGDNVEIANTEDGIIVVMSDGLGSGVKANILGTLTSKIAVTMLKEGATIDETIDTIINTLPECQVRKLAYSTFTIVKIKNSGEVYMVEYDNPPVFLFRNNRSCDIKKNRRIVNGKVIFESRFYMNESDALVIISDGVVHAGVGGLLNLGWEWPHINRYLTNVLHKEVIAQNICRQLLEVCKDLYDNKPGDDTTVVTIKIRKEQNISLFTGPPKNKDDDDILINLVKNATGKKIVCGGTTANIISNALHTPIEIDLKHYTSEVPPMGFMKGIDLVTEGILTLNKVKELLKNYLNSIKKNAIPCAINGSDGASRITNMLINEGTSIDIYIGQAVNPAHQNPSFPDEFNLKIKIVKDIARLLTALGKKVNVNYL</sequence>
<evidence type="ECO:0000313" key="3">
    <source>
        <dbReference type="Proteomes" id="UP000028542"/>
    </source>
</evidence>
<dbReference type="eggNOG" id="COG2208">
    <property type="taxonomic scope" value="Bacteria"/>
</dbReference>
<dbReference type="PANTHER" id="PTHR35801:SF1">
    <property type="entry name" value="PHOSPHOSERINE PHOSPHATASE RSBX"/>
    <property type="match status" value="1"/>
</dbReference>
<dbReference type="Pfam" id="PF07228">
    <property type="entry name" value="SpoIIE"/>
    <property type="match status" value="1"/>
</dbReference>
<organism evidence="2 3">
    <name type="scientific">Clostridium sulfidigenes</name>
    <dbReference type="NCBI Taxonomy" id="318464"/>
    <lineage>
        <taxon>Bacteria</taxon>
        <taxon>Bacillati</taxon>
        <taxon>Bacillota</taxon>
        <taxon>Clostridia</taxon>
        <taxon>Eubacteriales</taxon>
        <taxon>Clostridiaceae</taxon>
        <taxon>Clostridium</taxon>
    </lineage>
</organism>
<feature type="domain" description="PPM-type phosphatase" evidence="1">
    <location>
        <begin position="31"/>
        <end position="219"/>
    </location>
</feature>
<name>A0A084JCP9_9CLOT</name>
<accession>A0A084JCP9</accession>
<dbReference type="STRING" id="318464.IO99_08450"/>
<dbReference type="PANTHER" id="PTHR35801">
    <property type="entry name" value="PHOSPHOSERINE PHOSPHATASE RSBX"/>
    <property type="match status" value="1"/>
</dbReference>
<dbReference type="AlphaFoldDB" id="A0A084JCP9"/>
<evidence type="ECO:0000259" key="1">
    <source>
        <dbReference type="Pfam" id="PF07228"/>
    </source>
</evidence>
<dbReference type="SUPFAM" id="SSF81606">
    <property type="entry name" value="PP2C-like"/>
    <property type="match status" value="1"/>
</dbReference>